<comment type="cofactor">
    <cofactor evidence="1">
        <name>pyridoxal 5'-phosphate</name>
        <dbReference type="ChEBI" id="CHEBI:597326"/>
    </cofactor>
</comment>
<proteinExistence type="inferred from homology"/>
<dbReference type="SUPFAM" id="SSF53383">
    <property type="entry name" value="PLP-dependent transferases"/>
    <property type="match status" value="1"/>
</dbReference>
<dbReference type="GO" id="GO:0034386">
    <property type="term" value="F:4-aminobutyrate:2-oxoglutarate transaminase activity"/>
    <property type="evidence" value="ECO:0007669"/>
    <property type="project" value="InterPro"/>
</dbReference>
<dbReference type="RefSeq" id="WP_097372689.1">
    <property type="nucleotide sequence ID" value="NZ_CP021404.1"/>
</dbReference>
<evidence type="ECO:0000256" key="5">
    <source>
        <dbReference type="ARBA" id="ARBA00022898"/>
    </source>
</evidence>
<keyword evidence="5 6" id="KW-0663">Pyridoxal phosphate</keyword>
<evidence type="ECO:0000256" key="3">
    <source>
        <dbReference type="ARBA" id="ARBA00022576"/>
    </source>
</evidence>
<dbReference type="InterPro" id="IPR050103">
    <property type="entry name" value="Class-III_PLP-dep_AT"/>
</dbReference>
<dbReference type="NCBIfam" id="TIGR00700">
    <property type="entry name" value="GABAtrnsam"/>
    <property type="match status" value="1"/>
</dbReference>
<dbReference type="InterPro" id="IPR015422">
    <property type="entry name" value="PyrdxlP-dep_Trfase_small"/>
</dbReference>
<keyword evidence="3" id="KW-0032">Aminotransferase</keyword>
<comment type="similarity">
    <text evidence="2 6">Belongs to the class-III pyridoxal-phosphate-dependent aminotransferase family.</text>
</comment>
<dbReference type="InterPro" id="IPR015424">
    <property type="entry name" value="PyrdxlP-dep_Trfase"/>
</dbReference>
<dbReference type="PROSITE" id="PS00600">
    <property type="entry name" value="AA_TRANSFER_CLASS_3"/>
    <property type="match status" value="1"/>
</dbReference>
<dbReference type="Proteomes" id="UP000219050">
    <property type="component" value="Chromosome"/>
</dbReference>
<keyword evidence="4" id="KW-0808">Transferase</keyword>
<evidence type="ECO:0000313" key="8">
    <source>
        <dbReference type="Proteomes" id="UP000219050"/>
    </source>
</evidence>
<dbReference type="AlphaFoldDB" id="A0A291LWS9"/>
<dbReference type="Gene3D" id="3.90.1150.10">
    <property type="entry name" value="Aspartate Aminotransferase, domain 1"/>
    <property type="match status" value="1"/>
</dbReference>
<dbReference type="GO" id="GO:0009448">
    <property type="term" value="P:gamma-aminobutyric acid metabolic process"/>
    <property type="evidence" value="ECO:0007669"/>
    <property type="project" value="InterPro"/>
</dbReference>
<reference evidence="7 8" key="1">
    <citation type="submission" date="2017-05" db="EMBL/GenBank/DDBJ databases">
        <title>Comparative genomic and metabolic analysis of manganese-oxidizing mechanisms in Celeribater manganoxidans DY25T: its adaption to the environment of polymetallic nodule.</title>
        <authorList>
            <person name="Wang X."/>
        </authorList>
    </citation>
    <scope>NUCLEOTIDE SEQUENCE [LARGE SCALE GENOMIC DNA]</scope>
    <source>
        <strain evidence="7 8">DY25</strain>
    </source>
</reference>
<dbReference type="InterPro" id="IPR049704">
    <property type="entry name" value="Aminotrans_3_PPA_site"/>
</dbReference>
<evidence type="ECO:0000256" key="6">
    <source>
        <dbReference type="RuleBase" id="RU003560"/>
    </source>
</evidence>
<accession>A0A291LWS9</accession>
<dbReference type="OrthoDB" id="9801834at2"/>
<dbReference type="PANTHER" id="PTHR11986">
    <property type="entry name" value="AMINOTRANSFERASE CLASS III"/>
    <property type="match status" value="1"/>
</dbReference>
<protein>
    <submittedName>
        <fullName evidence="7">4-aminobutyrate--2-oxoglutarate transaminase</fullName>
    </submittedName>
</protein>
<dbReference type="InterPro" id="IPR004632">
    <property type="entry name" value="4NH2But_aminotransferase_bac"/>
</dbReference>
<organism evidence="7 8">
    <name type="scientific">Pacificitalea manganoxidans</name>
    <dbReference type="NCBI Taxonomy" id="1411902"/>
    <lineage>
        <taxon>Bacteria</taxon>
        <taxon>Pseudomonadati</taxon>
        <taxon>Pseudomonadota</taxon>
        <taxon>Alphaproteobacteria</taxon>
        <taxon>Rhodobacterales</taxon>
        <taxon>Paracoccaceae</taxon>
        <taxon>Pacificitalea</taxon>
    </lineage>
</organism>
<dbReference type="FunFam" id="3.40.640.10:FF:000013">
    <property type="entry name" value="4-aminobutyrate aminotransferase"/>
    <property type="match status" value="1"/>
</dbReference>
<dbReference type="GO" id="GO:0030170">
    <property type="term" value="F:pyridoxal phosphate binding"/>
    <property type="evidence" value="ECO:0007669"/>
    <property type="project" value="InterPro"/>
</dbReference>
<keyword evidence="8" id="KW-1185">Reference proteome</keyword>
<evidence type="ECO:0000313" key="7">
    <source>
        <dbReference type="EMBL" id="ATI41151.1"/>
    </source>
</evidence>
<evidence type="ECO:0000256" key="2">
    <source>
        <dbReference type="ARBA" id="ARBA00008954"/>
    </source>
</evidence>
<name>A0A291LWS9_9RHOB</name>
<dbReference type="CDD" id="cd00610">
    <property type="entry name" value="OAT_like"/>
    <property type="match status" value="1"/>
</dbReference>
<dbReference type="Pfam" id="PF00202">
    <property type="entry name" value="Aminotran_3"/>
    <property type="match status" value="1"/>
</dbReference>
<dbReference type="PANTHER" id="PTHR11986:SF58">
    <property type="entry name" value="LEUCINE_METHIONINE RACEMASE"/>
    <property type="match status" value="1"/>
</dbReference>
<gene>
    <name evidence="7" type="ORF">CBW24_03460</name>
</gene>
<dbReference type="KEGG" id="cmag:CBW24_03460"/>
<dbReference type="GO" id="GO:0042802">
    <property type="term" value="F:identical protein binding"/>
    <property type="evidence" value="ECO:0007669"/>
    <property type="project" value="TreeGrafter"/>
</dbReference>
<sequence>MSISSELNTRRIAAVARGVAGKSIYAARAQNAELWDVDGRRFIDFTAGIAVTNTGHRHPRVMEAVARQAEAFTHTCFHVAPDEGYVRLCERLTALLDTGAENKAMCLTTGVEAVENAIKIARAATGRPAVVAFGGAFHGRTQLGMALTGKVMPYKKGFGPLPGSVFHAPHPNEFHGISVEEALRGLDTLLSAVVAPEEVAAFIIEPVQGEGGFNITPPAFLQALRALADQHGIVLIADEVQGGMGRTGHLFSINHSGVKPDLVTLAKGLAGGFPLSAVVGRADLMDAPHPGGLGGTYAGNPLATAAANAVLDIIEEEQLCARAEEIGTRLKEALGALAAEPGHAAIGDVRGLGAMVAFELVEDGDPNRPAPDLCAAIIAEAERRNLILLSCGTRANVIRLLPALTIEAHILEEGIGVMADAIRTALGTVRKAA</sequence>
<evidence type="ECO:0000256" key="1">
    <source>
        <dbReference type="ARBA" id="ARBA00001933"/>
    </source>
</evidence>
<dbReference type="Gene3D" id="3.40.640.10">
    <property type="entry name" value="Type I PLP-dependent aspartate aminotransferase-like (Major domain)"/>
    <property type="match status" value="1"/>
</dbReference>
<dbReference type="EMBL" id="CP021404">
    <property type="protein sequence ID" value="ATI41151.1"/>
    <property type="molecule type" value="Genomic_DNA"/>
</dbReference>
<dbReference type="InterPro" id="IPR015421">
    <property type="entry name" value="PyrdxlP-dep_Trfase_major"/>
</dbReference>
<dbReference type="PIRSF" id="PIRSF000521">
    <property type="entry name" value="Transaminase_4ab_Lys_Orn"/>
    <property type="match status" value="1"/>
</dbReference>
<evidence type="ECO:0000256" key="4">
    <source>
        <dbReference type="ARBA" id="ARBA00022679"/>
    </source>
</evidence>
<dbReference type="InterPro" id="IPR005814">
    <property type="entry name" value="Aminotrans_3"/>
</dbReference>